<keyword evidence="5" id="KW-0391">Immunity</keyword>
<keyword evidence="8" id="KW-1185">Reference proteome</keyword>
<evidence type="ECO:0000256" key="4">
    <source>
        <dbReference type="ARBA" id="ARBA00022843"/>
    </source>
</evidence>
<evidence type="ECO:0000259" key="6">
    <source>
        <dbReference type="Pfam" id="PF16739"/>
    </source>
</evidence>
<dbReference type="GO" id="GO:0045087">
    <property type="term" value="P:innate immune response"/>
    <property type="evidence" value="ECO:0007669"/>
    <property type="project" value="UniProtKB-KW"/>
</dbReference>
<evidence type="ECO:0000256" key="3">
    <source>
        <dbReference type="ARBA" id="ARBA00022588"/>
    </source>
</evidence>
<dbReference type="InterPro" id="IPR031964">
    <property type="entry name" value="CARD_dom"/>
</dbReference>
<protein>
    <recommendedName>
        <fullName evidence="6">Caspase recruitment domain-containing protein</fullName>
    </recommendedName>
</protein>
<keyword evidence="3" id="KW-0399">Innate immunity</keyword>
<gene>
    <name evidence="7" type="ORF">MEDL_37664</name>
</gene>
<dbReference type="Proteomes" id="UP000683360">
    <property type="component" value="Unassembled WGS sequence"/>
</dbReference>
<evidence type="ECO:0000256" key="2">
    <source>
        <dbReference type="ARBA" id="ARBA00022553"/>
    </source>
</evidence>
<feature type="domain" description="Caspase recruitment" evidence="6">
    <location>
        <begin position="120"/>
        <end position="194"/>
    </location>
</feature>
<keyword evidence="2" id="KW-0597">Phosphoprotein</keyword>
<dbReference type="EMBL" id="CAJPWZ010001806">
    <property type="protein sequence ID" value="CAG2224488.1"/>
    <property type="molecule type" value="Genomic_DNA"/>
</dbReference>
<dbReference type="InterPro" id="IPR011029">
    <property type="entry name" value="DEATH-like_dom_sf"/>
</dbReference>
<evidence type="ECO:0000313" key="7">
    <source>
        <dbReference type="EMBL" id="CAG2224488.1"/>
    </source>
</evidence>
<keyword evidence="4" id="KW-0832">Ubl conjugation</keyword>
<evidence type="ECO:0000256" key="5">
    <source>
        <dbReference type="ARBA" id="ARBA00022859"/>
    </source>
</evidence>
<proteinExistence type="predicted"/>
<dbReference type="CDD" id="cd01671">
    <property type="entry name" value="CARD"/>
    <property type="match status" value="1"/>
</dbReference>
<evidence type="ECO:0000256" key="1">
    <source>
        <dbReference type="ARBA" id="ARBA00022499"/>
    </source>
</evidence>
<name>A0A8S3SXX3_MYTED</name>
<dbReference type="GO" id="GO:0005737">
    <property type="term" value="C:cytoplasm"/>
    <property type="evidence" value="ECO:0007669"/>
    <property type="project" value="UniProtKB-ARBA"/>
</dbReference>
<dbReference type="SUPFAM" id="SSF47986">
    <property type="entry name" value="DEATH domain"/>
    <property type="match status" value="1"/>
</dbReference>
<organism evidence="7 8">
    <name type="scientific">Mytilus edulis</name>
    <name type="common">Blue mussel</name>
    <dbReference type="NCBI Taxonomy" id="6550"/>
    <lineage>
        <taxon>Eukaryota</taxon>
        <taxon>Metazoa</taxon>
        <taxon>Spiralia</taxon>
        <taxon>Lophotrochozoa</taxon>
        <taxon>Mollusca</taxon>
        <taxon>Bivalvia</taxon>
        <taxon>Autobranchia</taxon>
        <taxon>Pteriomorphia</taxon>
        <taxon>Mytilida</taxon>
        <taxon>Mytiloidea</taxon>
        <taxon>Mytilidae</taxon>
        <taxon>Mytilinae</taxon>
        <taxon>Mytilus</taxon>
    </lineage>
</organism>
<dbReference type="Gene3D" id="1.10.533.10">
    <property type="entry name" value="Death Domain, Fas"/>
    <property type="match status" value="2"/>
</dbReference>
<keyword evidence="1" id="KW-1017">Isopeptide bond</keyword>
<comment type="caution">
    <text evidence="7">The sequence shown here is derived from an EMBL/GenBank/DDBJ whole genome shotgun (WGS) entry which is preliminary data.</text>
</comment>
<feature type="domain" description="Caspase recruitment" evidence="6">
    <location>
        <begin position="265"/>
        <end position="353"/>
    </location>
</feature>
<reference evidence="7" key="1">
    <citation type="submission" date="2021-03" db="EMBL/GenBank/DDBJ databases">
        <authorList>
            <person name="Bekaert M."/>
        </authorList>
    </citation>
    <scope>NUCLEOTIDE SEQUENCE</scope>
</reference>
<evidence type="ECO:0000313" key="8">
    <source>
        <dbReference type="Proteomes" id="UP000683360"/>
    </source>
</evidence>
<dbReference type="AlphaFoldDB" id="A0A8S3SXX3"/>
<accession>A0A8S3SXX3</accession>
<dbReference type="Pfam" id="PF16739">
    <property type="entry name" value="CARD_2"/>
    <property type="match status" value="2"/>
</dbReference>
<sequence>MLDFRKFTTTLHNSNTREMVGVFIPFLAKIIKAGELISSPKIKQILGDDEVKRLRKSKITEEKKIQDILDNVDQSDNWETFIEVLKQDLDFIFVPDLLLKQYDPAVDTDLRKIVGVLKEKNIETKPLSDALRSHELLTEQDVKDISTECDNRDDKAALIVLIDRVVKPHPQSWFKEFLDCMIGIGMAEIARKIDPDIQGAEDASIDLDDHWRKLIMELCHGQIVKNVIPSGLLTNLGPIFSLDFGWVNDFIEGDFASYEDTHTWEILINLFEKTLSENLRPQEILPFLRQKSIISDKDSHEVEQMCRNDSENAAVFRLLTYLPKRKPNSWYPDFMRILYENESAHLVEVIDPEKYEKLKAQSSVIPDNMDVDKIVEPTELDQHNMEFDTQEHYMSVTEQPQISVDNLSAPQAVDQVSQQPSTNFNLNQDDEITKEKLLAKKKMTKNTTSCQKKTRSRKLIRKI</sequence>